<organism evidence="3 4">
    <name type="scientific">Paenibacillus pseudetheri</name>
    <dbReference type="NCBI Taxonomy" id="2897682"/>
    <lineage>
        <taxon>Bacteria</taxon>
        <taxon>Bacillati</taxon>
        <taxon>Bacillota</taxon>
        <taxon>Bacilli</taxon>
        <taxon>Bacillales</taxon>
        <taxon>Paenibacillaceae</taxon>
        <taxon>Paenibacillus</taxon>
    </lineage>
</organism>
<comment type="similarity">
    <text evidence="1 2">Belongs to the UPF0178 family.</text>
</comment>
<accession>A0ABN8FH86</accession>
<name>A0ABN8FH86_9BACL</name>
<gene>
    <name evidence="3" type="ORF">PAECIP111894_01929</name>
</gene>
<dbReference type="InterPro" id="IPR003791">
    <property type="entry name" value="UPF0178"/>
</dbReference>
<proteinExistence type="inferred from homology"/>
<comment type="caution">
    <text evidence="3">The sequence shown here is derived from an EMBL/GenBank/DDBJ whole genome shotgun (WGS) entry which is preliminary data.</text>
</comment>
<evidence type="ECO:0000256" key="2">
    <source>
        <dbReference type="HAMAP-Rule" id="MF_00489"/>
    </source>
</evidence>
<keyword evidence="4" id="KW-1185">Reference proteome</keyword>
<dbReference type="HAMAP" id="MF_00489">
    <property type="entry name" value="UPF0178"/>
    <property type="match status" value="1"/>
</dbReference>
<evidence type="ECO:0000313" key="4">
    <source>
        <dbReference type="Proteomes" id="UP000838749"/>
    </source>
</evidence>
<evidence type="ECO:0000313" key="3">
    <source>
        <dbReference type="EMBL" id="CAH1055777.1"/>
    </source>
</evidence>
<sequence length="190" mass="21225">MRHLTSVPYLCIERRISCGKGVYILHGKLVMIMEKKSRSRTIVVDGDACPVKKEIAEVGRAFGVPVLMVSSYDHALKAEEGVTVVQVDRGDQSADLYIANHISAGDVVLTGDYGLAALALGKRCSVLSFRGQEYVDSKMDFMLEGRHARAVERRRGHYSKGPKPITAEEKMYFQHKMTKLLILLQENVEQ</sequence>
<dbReference type="PANTHER" id="PTHR35146:SF1">
    <property type="entry name" value="UPF0178 PROTEIN YAII"/>
    <property type="match status" value="1"/>
</dbReference>
<protein>
    <recommendedName>
        <fullName evidence="2">UPF0178 protein PAECIP111894_01929</fullName>
    </recommendedName>
</protein>
<reference evidence="3" key="1">
    <citation type="submission" date="2021-12" db="EMBL/GenBank/DDBJ databases">
        <authorList>
            <person name="Criscuolo A."/>
        </authorList>
    </citation>
    <scope>NUCLEOTIDE SEQUENCE</scope>
    <source>
        <strain evidence="3">CIP111894</strain>
    </source>
</reference>
<dbReference type="Pfam" id="PF02639">
    <property type="entry name" value="DUF188"/>
    <property type="match status" value="1"/>
</dbReference>
<dbReference type="EMBL" id="CAKMAB010000008">
    <property type="protein sequence ID" value="CAH1055777.1"/>
    <property type="molecule type" value="Genomic_DNA"/>
</dbReference>
<evidence type="ECO:0000256" key="1">
    <source>
        <dbReference type="ARBA" id="ARBA00008522"/>
    </source>
</evidence>
<dbReference type="PANTHER" id="PTHR35146">
    <property type="entry name" value="UPF0178 PROTEIN YAII"/>
    <property type="match status" value="1"/>
</dbReference>
<dbReference type="Proteomes" id="UP000838749">
    <property type="component" value="Unassembled WGS sequence"/>
</dbReference>